<dbReference type="InterPro" id="IPR029787">
    <property type="entry name" value="Nucleotide_cyclase"/>
</dbReference>
<accession>A0ABS5UYD2</accession>
<evidence type="ECO:0000313" key="2">
    <source>
        <dbReference type="Proteomes" id="UP001195903"/>
    </source>
</evidence>
<sequence>MISDVKLEYEEKLVAFVDILGFSSLIGKIEEDEKLHKVLHWALTHINSYKRTSEMENTAHSDLEVSVFSDCIVVTSDMNNFHALVWAVGWLQAQLLGGGILTRGGISIGKVHHSDGILYGSGMLNAYRIENSAAVYPRIVLDPIFSVRLPEKYKSVFLSLDFDGLYYIDPFTFNGSIGDVTALVEDGWDPHEVYLDEVGRHIENGIASAKRVDHRSKWTWLAVRYSVAREAYLQTGETKLAQALKYTEQVNSAER</sequence>
<evidence type="ECO:0000313" key="1">
    <source>
        <dbReference type="EMBL" id="MBT1443080.1"/>
    </source>
</evidence>
<dbReference type="Proteomes" id="UP001195903">
    <property type="component" value="Unassembled WGS sequence"/>
</dbReference>
<reference evidence="1 2" key="1">
    <citation type="submission" date="2021-05" db="EMBL/GenBank/DDBJ databases">
        <title>Shewanella sp. JM162201.</title>
        <authorList>
            <person name="Xu S."/>
            <person name="Li A."/>
        </authorList>
    </citation>
    <scope>NUCLEOTIDE SEQUENCE [LARGE SCALE GENOMIC DNA]</scope>
    <source>
        <strain evidence="1 2">JM162201</strain>
    </source>
</reference>
<comment type="caution">
    <text evidence="1">The sequence shown here is derived from an EMBL/GenBank/DDBJ whole genome shotgun (WGS) entry which is preliminary data.</text>
</comment>
<evidence type="ECO:0008006" key="3">
    <source>
        <dbReference type="Google" id="ProtNLM"/>
    </source>
</evidence>
<dbReference type="EMBL" id="JAHEPS010000001">
    <property type="protein sequence ID" value="MBT1443080.1"/>
    <property type="molecule type" value="Genomic_DNA"/>
</dbReference>
<name>A0ABS5UYD2_9GAMM</name>
<protein>
    <recommendedName>
        <fullName evidence="3">Guanylate cyclase domain-containing protein</fullName>
    </recommendedName>
</protein>
<dbReference type="RefSeq" id="WP_214505284.1">
    <property type="nucleotide sequence ID" value="NZ_JAHEPS010000001.1"/>
</dbReference>
<dbReference type="SUPFAM" id="SSF55073">
    <property type="entry name" value="Nucleotide cyclase"/>
    <property type="match status" value="1"/>
</dbReference>
<keyword evidence="2" id="KW-1185">Reference proteome</keyword>
<proteinExistence type="predicted"/>
<gene>
    <name evidence="1" type="ORF">KJI95_00870</name>
</gene>
<organism evidence="1 2">
    <name type="scientific">Shewanella jiangmenensis</name>
    <dbReference type="NCBI Taxonomy" id="2837387"/>
    <lineage>
        <taxon>Bacteria</taxon>
        <taxon>Pseudomonadati</taxon>
        <taxon>Pseudomonadota</taxon>
        <taxon>Gammaproteobacteria</taxon>
        <taxon>Alteromonadales</taxon>
        <taxon>Shewanellaceae</taxon>
        <taxon>Shewanella</taxon>
    </lineage>
</organism>